<evidence type="ECO:0000313" key="2">
    <source>
        <dbReference type="Proteomes" id="UP000230423"/>
    </source>
</evidence>
<reference evidence="1 2" key="1">
    <citation type="submission" date="2015-09" db="EMBL/GenBank/DDBJ databases">
        <title>Draft genome of the parasitic nematode Teladorsagia circumcincta isolate WARC Sus (inbred).</title>
        <authorList>
            <person name="Mitreva M."/>
        </authorList>
    </citation>
    <scope>NUCLEOTIDE SEQUENCE [LARGE SCALE GENOMIC DNA]</scope>
    <source>
        <strain evidence="1 2">S</strain>
    </source>
</reference>
<dbReference type="EMBL" id="KZ391671">
    <property type="protein sequence ID" value="PIO54860.1"/>
    <property type="molecule type" value="Genomic_DNA"/>
</dbReference>
<sequence length="106" mass="11539">MDLNSAITHMQQQISAAAAAAAVQQQQHSIQNEVKGQPGLVSLANGSAGSSKQEWNTVSCLVTDMLPGYSPWMRNAGRKKSHPVWEFFKDLKDTSEFPGDVFSFLG</sequence>
<accession>A0A2G9TBU3</accession>
<gene>
    <name evidence="1" type="ORF">TELCIR_23765</name>
</gene>
<name>A0A2G9TBU3_TELCI</name>
<evidence type="ECO:0000313" key="1">
    <source>
        <dbReference type="EMBL" id="PIO54860.1"/>
    </source>
</evidence>
<dbReference type="OrthoDB" id="5868855at2759"/>
<dbReference type="AlphaFoldDB" id="A0A2G9TBU3"/>
<keyword evidence="2" id="KW-1185">Reference proteome</keyword>
<organism evidence="1 2">
    <name type="scientific">Teladorsagia circumcincta</name>
    <name type="common">Brown stomach worm</name>
    <name type="synonym">Ostertagia circumcincta</name>
    <dbReference type="NCBI Taxonomy" id="45464"/>
    <lineage>
        <taxon>Eukaryota</taxon>
        <taxon>Metazoa</taxon>
        <taxon>Ecdysozoa</taxon>
        <taxon>Nematoda</taxon>
        <taxon>Chromadorea</taxon>
        <taxon>Rhabditida</taxon>
        <taxon>Rhabditina</taxon>
        <taxon>Rhabditomorpha</taxon>
        <taxon>Strongyloidea</taxon>
        <taxon>Trichostrongylidae</taxon>
        <taxon>Teladorsagia</taxon>
    </lineage>
</organism>
<proteinExistence type="predicted"/>
<protein>
    <submittedName>
        <fullName evidence="1">Uncharacterized protein</fullName>
    </submittedName>
</protein>
<dbReference type="Proteomes" id="UP000230423">
    <property type="component" value="Unassembled WGS sequence"/>
</dbReference>